<proteinExistence type="predicted"/>
<dbReference type="OrthoDB" id="421226at2759"/>
<keyword evidence="11" id="KW-1185">Reference proteome</keyword>
<dbReference type="InterPro" id="IPR018490">
    <property type="entry name" value="cNMP-bd_dom_sf"/>
</dbReference>
<dbReference type="FunFam" id="1.10.287.630:FF:000001">
    <property type="entry name" value="Cyclic nucleotide-gated channel alpha 3"/>
    <property type="match status" value="1"/>
</dbReference>
<organism evidence="10 11">
    <name type="scientific">Aphis glycines</name>
    <name type="common">Soybean aphid</name>
    <dbReference type="NCBI Taxonomy" id="307491"/>
    <lineage>
        <taxon>Eukaryota</taxon>
        <taxon>Metazoa</taxon>
        <taxon>Ecdysozoa</taxon>
        <taxon>Arthropoda</taxon>
        <taxon>Hexapoda</taxon>
        <taxon>Insecta</taxon>
        <taxon>Pterygota</taxon>
        <taxon>Neoptera</taxon>
        <taxon>Paraneoptera</taxon>
        <taxon>Hemiptera</taxon>
        <taxon>Sternorrhyncha</taxon>
        <taxon>Aphidomorpha</taxon>
        <taxon>Aphidoidea</taxon>
        <taxon>Aphididae</taxon>
        <taxon>Aphidini</taxon>
        <taxon>Aphis</taxon>
        <taxon>Aphis</taxon>
    </lineage>
</organism>
<dbReference type="InterPro" id="IPR050866">
    <property type="entry name" value="CNG_cation_channel"/>
</dbReference>
<dbReference type="InterPro" id="IPR005821">
    <property type="entry name" value="Ion_trans_dom"/>
</dbReference>
<dbReference type="Gene3D" id="1.10.287.70">
    <property type="match status" value="1"/>
</dbReference>
<evidence type="ECO:0000256" key="1">
    <source>
        <dbReference type="ARBA" id="ARBA00004141"/>
    </source>
</evidence>
<evidence type="ECO:0000313" key="11">
    <source>
        <dbReference type="Proteomes" id="UP000475862"/>
    </source>
</evidence>
<dbReference type="PROSITE" id="PS50042">
    <property type="entry name" value="CNMP_BINDING_3"/>
    <property type="match status" value="1"/>
</dbReference>
<dbReference type="CDD" id="cd00038">
    <property type="entry name" value="CAP_ED"/>
    <property type="match status" value="1"/>
</dbReference>
<dbReference type="EMBL" id="VYZN01000070">
    <property type="protein sequence ID" value="KAE9524337.1"/>
    <property type="molecule type" value="Genomic_DNA"/>
</dbReference>
<evidence type="ECO:0000313" key="10">
    <source>
        <dbReference type="EMBL" id="KAE9524337.1"/>
    </source>
</evidence>
<keyword evidence="5" id="KW-0406">Ion transport</keyword>
<dbReference type="Pfam" id="PF00520">
    <property type="entry name" value="Ion_trans"/>
    <property type="match status" value="1"/>
</dbReference>
<dbReference type="Pfam" id="PF00027">
    <property type="entry name" value="cNMP_binding"/>
    <property type="match status" value="1"/>
</dbReference>
<dbReference type="SMART" id="SM00100">
    <property type="entry name" value="cNMP"/>
    <property type="match status" value="1"/>
</dbReference>
<feature type="domain" description="Cyclic nucleotide-binding" evidence="9">
    <location>
        <begin position="451"/>
        <end position="555"/>
    </location>
</feature>
<evidence type="ECO:0000256" key="7">
    <source>
        <dbReference type="ARBA" id="ARBA00023286"/>
    </source>
</evidence>
<dbReference type="InterPro" id="IPR018488">
    <property type="entry name" value="cNMP-bd_CS"/>
</dbReference>
<keyword evidence="3" id="KW-0812">Transmembrane</keyword>
<keyword evidence="7" id="KW-1071">Ligand-gated ion channel</keyword>
<name>A0A6G0T356_APHGL</name>
<dbReference type="GO" id="GO:0030553">
    <property type="term" value="F:cGMP binding"/>
    <property type="evidence" value="ECO:0007669"/>
    <property type="project" value="TreeGrafter"/>
</dbReference>
<dbReference type="Gene3D" id="2.60.120.10">
    <property type="entry name" value="Jelly Rolls"/>
    <property type="match status" value="1"/>
</dbReference>
<dbReference type="InterPro" id="IPR014710">
    <property type="entry name" value="RmlC-like_jellyroll"/>
</dbReference>
<evidence type="ECO:0000256" key="8">
    <source>
        <dbReference type="ARBA" id="ARBA00023303"/>
    </source>
</evidence>
<evidence type="ECO:0000259" key="9">
    <source>
        <dbReference type="PROSITE" id="PS50042"/>
    </source>
</evidence>
<dbReference type="Proteomes" id="UP000475862">
    <property type="component" value="Unassembled WGS sequence"/>
</dbReference>
<evidence type="ECO:0000256" key="6">
    <source>
        <dbReference type="ARBA" id="ARBA00023136"/>
    </source>
</evidence>
<dbReference type="GO" id="GO:0005223">
    <property type="term" value="F:intracellularly cGMP-activated cation channel activity"/>
    <property type="evidence" value="ECO:0007669"/>
    <property type="project" value="TreeGrafter"/>
</dbReference>
<gene>
    <name evidence="10" type="ORF">AGLY_015376</name>
</gene>
<dbReference type="InterPro" id="IPR000595">
    <property type="entry name" value="cNMP-bd_dom"/>
</dbReference>
<evidence type="ECO:0000256" key="2">
    <source>
        <dbReference type="ARBA" id="ARBA00022448"/>
    </source>
</evidence>
<comment type="caution">
    <text evidence="10">The sequence shown here is derived from an EMBL/GenBank/DDBJ whole genome shotgun (WGS) entry which is preliminary data.</text>
</comment>
<dbReference type="FunFam" id="2.60.120.10:FF:000078">
    <property type="entry name" value="Cyclic nucleotide-gated channel"/>
    <property type="match status" value="1"/>
</dbReference>
<evidence type="ECO:0000256" key="4">
    <source>
        <dbReference type="ARBA" id="ARBA00022989"/>
    </source>
</evidence>
<accession>A0A6G0T356</accession>
<protein>
    <recommendedName>
        <fullName evidence="9">Cyclic nucleotide-binding domain-containing protein</fullName>
    </recommendedName>
</protein>
<keyword evidence="2" id="KW-0813">Transport</keyword>
<reference evidence="10 11" key="1">
    <citation type="submission" date="2019-08" db="EMBL/GenBank/DDBJ databases">
        <title>The genome of the soybean aphid Biotype 1, its phylome, world population structure and adaptation to the North American continent.</title>
        <authorList>
            <person name="Giordano R."/>
            <person name="Donthu R.K."/>
            <person name="Hernandez A.G."/>
            <person name="Wright C.L."/>
            <person name="Zimin A.V."/>
        </authorList>
    </citation>
    <scope>NUCLEOTIDE SEQUENCE [LARGE SCALE GENOMIC DNA]</scope>
    <source>
        <tissue evidence="10">Whole aphids</tissue>
    </source>
</reference>
<dbReference type="PANTHER" id="PTHR45638">
    <property type="entry name" value="CYCLIC NUCLEOTIDE-GATED CATION CHANNEL SUBUNIT A"/>
    <property type="match status" value="1"/>
</dbReference>
<dbReference type="PROSITE" id="PS00888">
    <property type="entry name" value="CNMP_BINDING_1"/>
    <property type="match status" value="1"/>
</dbReference>
<evidence type="ECO:0000256" key="5">
    <source>
        <dbReference type="ARBA" id="ARBA00023065"/>
    </source>
</evidence>
<dbReference type="PROSITE" id="PS00889">
    <property type="entry name" value="CNMP_BINDING_2"/>
    <property type="match status" value="1"/>
</dbReference>
<evidence type="ECO:0000256" key="3">
    <source>
        <dbReference type="ARBA" id="ARBA00022692"/>
    </source>
</evidence>
<keyword evidence="8" id="KW-0407">Ion channel</keyword>
<dbReference type="FunFam" id="1.10.287.70:FF:000072">
    <property type="entry name" value="Cyclic nucleotide gated channel beta 3"/>
    <property type="match status" value="1"/>
</dbReference>
<dbReference type="SUPFAM" id="SSF81324">
    <property type="entry name" value="Voltage-gated potassium channels"/>
    <property type="match status" value="1"/>
</dbReference>
<dbReference type="Gene3D" id="1.10.287.630">
    <property type="entry name" value="Helix hairpin bin"/>
    <property type="match status" value="1"/>
</dbReference>
<dbReference type="GO" id="GO:0005886">
    <property type="term" value="C:plasma membrane"/>
    <property type="evidence" value="ECO:0007669"/>
    <property type="project" value="TreeGrafter"/>
</dbReference>
<dbReference type="GO" id="GO:0017071">
    <property type="term" value="C:intracellular cyclic nucleotide activated cation channel complex"/>
    <property type="evidence" value="ECO:0007669"/>
    <property type="project" value="TreeGrafter"/>
</dbReference>
<comment type="subcellular location">
    <subcellularLocation>
        <location evidence="1">Membrane</location>
        <topology evidence="1">Multi-pass membrane protein</topology>
    </subcellularLocation>
</comment>
<keyword evidence="6" id="KW-0472">Membrane</keyword>
<dbReference type="PANTHER" id="PTHR45638:SF1">
    <property type="entry name" value="CYCLIC NUCLEOTIDE-GATED ION CHANNEL SUBUNIT B, ISOFORM A"/>
    <property type="match status" value="1"/>
</dbReference>
<sequence>MDRIPPQYDYYNTTDEPWLSDNMPITNESSSGSDELYSTFTTPVSPIEQSTSLNAIKLMDKLNEQCSKERNKCENYVLPSSSSMSFTDADSSHPLSAHSRFQLSDMPLELQPEKSLKKRSWFFLAWVTSLDFIIEPQSFCYVAWLSLVTMCYLYNCWVIPLRITFPYQTPENLWKWMLLDYCTDAINLLDTFVIKPRIMYLKDGFWVRDLKLIEVNYLEKLQSKLDIISLLPADFICLTPGFTSEMLPLMRLNRIIKIQTFWEFFDHFDSVLSSPYVVRVTRTLTYMVYLVHLNACAYYYVSVKEGLATNNWVFNGQGNAYIRCFFFATKTATSIGKNPHPENEAEYLFMTASWLMGVFVFAILIGQIRDIIATATRSQTEYRKLQDETLEYLRKLNIPPRIRQRVEQWFSFTWEQQRTLDENRILDSLPHKMKTDVAINVHMKTLNKVQLFKDCDKALLRELVLKLRPILYLPGDYICRKGEVGKEMYIVKTGQVQVVGGEHDDEVLATLTEGSVFGEISLLSLCGTNRRTADVRSHGFSNIFVLSKEDLNEAIKFYPNAQEILKRKARELIQQNAAREHRQIPNELLQDDHYGNSTDNLMRVL</sequence>
<keyword evidence="4" id="KW-1133">Transmembrane helix</keyword>
<dbReference type="SUPFAM" id="SSF51206">
    <property type="entry name" value="cAMP-binding domain-like"/>
    <property type="match status" value="1"/>
</dbReference>
<dbReference type="AlphaFoldDB" id="A0A6G0T356"/>
<dbReference type="GO" id="GO:0005222">
    <property type="term" value="F:intracellularly cAMP-activated cation channel activity"/>
    <property type="evidence" value="ECO:0007669"/>
    <property type="project" value="TreeGrafter"/>
</dbReference>
<dbReference type="GO" id="GO:0044877">
    <property type="term" value="F:protein-containing complex binding"/>
    <property type="evidence" value="ECO:0007669"/>
    <property type="project" value="TreeGrafter"/>
</dbReference>